<evidence type="ECO:0000256" key="5">
    <source>
        <dbReference type="ARBA" id="ARBA00022741"/>
    </source>
</evidence>
<dbReference type="EC" id="2.7.7.108" evidence="8"/>
<evidence type="ECO:0000256" key="8">
    <source>
        <dbReference type="HAMAP-Rule" id="MF_00692"/>
    </source>
</evidence>
<feature type="binding site" evidence="8">
    <location>
        <position position="131"/>
    </location>
    <ligand>
        <name>ATP</name>
        <dbReference type="ChEBI" id="CHEBI:30616"/>
    </ligand>
</feature>
<evidence type="ECO:0000256" key="7">
    <source>
        <dbReference type="ARBA" id="ARBA00022842"/>
    </source>
</evidence>
<dbReference type="Proteomes" id="UP001054846">
    <property type="component" value="Chromosome"/>
</dbReference>
<keyword evidence="2 8" id="KW-0808">Transferase</keyword>
<comment type="catalytic activity">
    <reaction evidence="8">
        <text>L-tyrosyl-[protein] + ATP = O-(5'-adenylyl)-L-tyrosyl-[protein] + diphosphate</text>
        <dbReference type="Rhea" id="RHEA:54288"/>
        <dbReference type="Rhea" id="RHEA-COMP:10136"/>
        <dbReference type="Rhea" id="RHEA-COMP:13846"/>
        <dbReference type="ChEBI" id="CHEBI:30616"/>
        <dbReference type="ChEBI" id="CHEBI:33019"/>
        <dbReference type="ChEBI" id="CHEBI:46858"/>
        <dbReference type="ChEBI" id="CHEBI:83624"/>
        <dbReference type="EC" id="2.7.7.108"/>
    </reaction>
</comment>
<feature type="binding site" evidence="8">
    <location>
        <position position="98"/>
    </location>
    <ligand>
        <name>ATP</name>
        <dbReference type="ChEBI" id="CHEBI:30616"/>
    </ligand>
</feature>
<evidence type="ECO:0000256" key="2">
    <source>
        <dbReference type="ARBA" id="ARBA00022679"/>
    </source>
</evidence>
<comment type="cofactor">
    <cofactor evidence="8">
        <name>Mg(2+)</name>
        <dbReference type="ChEBI" id="CHEBI:18420"/>
    </cofactor>
    <cofactor evidence="8">
        <name>Mn(2+)</name>
        <dbReference type="ChEBI" id="CHEBI:29035"/>
    </cofactor>
</comment>
<feature type="active site" description="Proton acceptor" evidence="8">
    <location>
        <position position="261"/>
    </location>
</feature>
<keyword evidence="3 8" id="KW-0548">Nucleotidyltransferase</keyword>
<protein>
    <recommendedName>
        <fullName evidence="8">Protein nucleotidyltransferase YdiU</fullName>
        <ecNumber evidence="8">2.7.7.-</ecNumber>
    </recommendedName>
    <alternativeName>
        <fullName evidence="8">Protein adenylyltransferase YdiU</fullName>
        <ecNumber evidence="8">2.7.7.108</ecNumber>
    </alternativeName>
    <alternativeName>
        <fullName evidence="8">Protein uridylyltransferase YdiU</fullName>
        <ecNumber evidence="8">2.7.7.-</ecNumber>
    </alternativeName>
</protein>
<evidence type="ECO:0000256" key="6">
    <source>
        <dbReference type="ARBA" id="ARBA00022840"/>
    </source>
</evidence>
<evidence type="ECO:0000256" key="3">
    <source>
        <dbReference type="ARBA" id="ARBA00022695"/>
    </source>
</evidence>
<comment type="catalytic activity">
    <reaction evidence="8">
        <text>L-histidyl-[protein] + UTP = N(tele)-(5'-uridylyl)-L-histidyl-[protein] + diphosphate</text>
        <dbReference type="Rhea" id="RHEA:83891"/>
        <dbReference type="Rhea" id="RHEA-COMP:9745"/>
        <dbReference type="Rhea" id="RHEA-COMP:20239"/>
        <dbReference type="ChEBI" id="CHEBI:29979"/>
        <dbReference type="ChEBI" id="CHEBI:33019"/>
        <dbReference type="ChEBI" id="CHEBI:46398"/>
        <dbReference type="ChEBI" id="CHEBI:233474"/>
    </reaction>
</comment>
<dbReference type="InterPro" id="IPR003846">
    <property type="entry name" value="SelO"/>
</dbReference>
<keyword evidence="4 8" id="KW-0479">Metal-binding</keyword>
<accession>A0ABY3PLM9</accession>
<name>A0ABY3PLM9_9CYAN</name>
<dbReference type="EMBL" id="CP063845">
    <property type="protein sequence ID" value="UFP94588.1"/>
    <property type="molecule type" value="Genomic_DNA"/>
</dbReference>
<feature type="binding site" evidence="8">
    <location>
        <position position="271"/>
    </location>
    <ligand>
        <name>ATP</name>
        <dbReference type="ChEBI" id="CHEBI:30616"/>
    </ligand>
</feature>
<keyword evidence="6 8" id="KW-0067">ATP-binding</keyword>
<evidence type="ECO:0000313" key="10">
    <source>
        <dbReference type="Proteomes" id="UP001054846"/>
    </source>
</evidence>
<feature type="binding site" evidence="8">
    <location>
        <position position="96"/>
    </location>
    <ligand>
        <name>ATP</name>
        <dbReference type="ChEBI" id="CHEBI:30616"/>
    </ligand>
</feature>
<feature type="binding site" evidence="8">
    <location>
        <position position="192"/>
    </location>
    <ligand>
        <name>ATP</name>
        <dbReference type="ChEBI" id="CHEBI:30616"/>
    </ligand>
</feature>
<feature type="binding site" evidence="8">
    <location>
        <position position="271"/>
    </location>
    <ligand>
        <name>Mg(2+)</name>
        <dbReference type="ChEBI" id="CHEBI:18420"/>
    </ligand>
</feature>
<feature type="binding site" evidence="8">
    <location>
        <position position="132"/>
    </location>
    <ligand>
        <name>ATP</name>
        <dbReference type="ChEBI" id="CHEBI:30616"/>
    </ligand>
</feature>
<evidence type="ECO:0000256" key="4">
    <source>
        <dbReference type="ARBA" id="ARBA00022723"/>
    </source>
</evidence>
<proteinExistence type="inferred from homology"/>
<comment type="catalytic activity">
    <reaction evidence="8">
        <text>L-seryl-[protein] + UTP = O-(5'-uridylyl)-L-seryl-[protein] + diphosphate</text>
        <dbReference type="Rhea" id="RHEA:64604"/>
        <dbReference type="Rhea" id="RHEA-COMP:9863"/>
        <dbReference type="Rhea" id="RHEA-COMP:16635"/>
        <dbReference type="ChEBI" id="CHEBI:29999"/>
        <dbReference type="ChEBI" id="CHEBI:33019"/>
        <dbReference type="ChEBI" id="CHEBI:46398"/>
        <dbReference type="ChEBI" id="CHEBI:156051"/>
    </reaction>
</comment>
<sequence>MDTDASVHNNPLLQLNYEPAFASLGDDYYDRVAAAPFPEHRLRFRGDGVLRLLGLDPATVGDEHFIEAFGRFAGRGPFLAMRYHGYQFGEYNPYLGDGRGFLYGQVRGLDGELYDFGTKGSGTTPYSRGGDGRLTLKGGLREVLASEALHHLGVRTSRSLSLIETGEALWRGDEPSPTRSAVLVRTSRSHIRFGTFERLHYFKRKDLIQKLLDHVIAVYYPHYGAEPERYALFYRELVGRVAELAAQWMAVGFTHAVLNTDNMSITAESFDYGPYAFIDRFDPGFTAAYFDHYGRYSYGNQPLVCRLNLEALQLPLSRVVPQADLEAGLAIFDGHYAAHYTARMLAKLGFGALGPVLGPDLVKATLNYLEAAQAGYHGFFQALAAAFDCSWQSDRGAIPAPVAGAQEAFELWRESYFRALASLPNSELLRVGERLNRHNPTTVLLRPAIEALWAAIDQNDDWQPFYDLIGRLQKPCAIA</sequence>
<reference evidence="9 10" key="1">
    <citation type="journal article" date="2021" name="Genome Biol. Evol.">
        <title>Complete Genome Sequencing of a Novel Gloeobacter Species from a Waterfall Cave in Mexico.</title>
        <authorList>
            <person name="Saw J.H."/>
            <person name="Cardona T."/>
            <person name="Montejano G."/>
        </authorList>
    </citation>
    <scope>NUCLEOTIDE SEQUENCE [LARGE SCALE GENOMIC DNA]</scope>
    <source>
        <strain evidence="9">MG652769</strain>
    </source>
</reference>
<gene>
    <name evidence="8" type="primary">ydiU</name>
    <name evidence="8" type="synonym">selO</name>
    <name evidence="9" type="ORF">ISF26_23110</name>
</gene>
<comment type="catalytic activity">
    <reaction evidence="8">
        <text>L-tyrosyl-[protein] + UTP = O-(5'-uridylyl)-L-tyrosyl-[protein] + diphosphate</text>
        <dbReference type="Rhea" id="RHEA:83887"/>
        <dbReference type="Rhea" id="RHEA-COMP:10136"/>
        <dbReference type="Rhea" id="RHEA-COMP:20238"/>
        <dbReference type="ChEBI" id="CHEBI:33019"/>
        <dbReference type="ChEBI" id="CHEBI:46398"/>
        <dbReference type="ChEBI" id="CHEBI:46858"/>
        <dbReference type="ChEBI" id="CHEBI:90602"/>
    </reaction>
</comment>
<evidence type="ECO:0000313" key="9">
    <source>
        <dbReference type="EMBL" id="UFP94588.1"/>
    </source>
</evidence>
<organism evidence="9 10">
    <name type="scientific">Gloeobacter morelensis MG652769</name>
    <dbReference type="NCBI Taxonomy" id="2781736"/>
    <lineage>
        <taxon>Bacteria</taxon>
        <taxon>Bacillati</taxon>
        <taxon>Cyanobacteriota</taxon>
        <taxon>Cyanophyceae</taxon>
        <taxon>Gloeobacterales</taxon>
        <taxon>Gloeobacteraceae</taxon>
        <taxon>Gloeobacter</taxon>
        <taxon>Gloeobacter morelensis</taxon>
    </lineage>
</organism>
<feature type="binding site" evidence="8">
    <location>
        <position position="99"/>
    </location>
    <ligand>
        <name>ATP</name>
        <dbReference type="ChEBI" id="CHEBI:30616"/>
    </ligand>
</feature>
<feature type="binding site" evidence="8">
    <location>
        <position position="262"/>
    </location>
    <ligand>
        <name>Mg(2+)</name>
        <dbReference type="ChEBI" id="CHEBI:18420"/>
    </ligand>
</feature>
<keyword evidence="7 8" id="KW-0460">Magnesium</keyword>
<dbReference type="HAMAP" id="MF_00692">
    <property type="entry name" value="SelO"/>
    <property type="match status" value="1"/>
</dbReference>
<dbReference type="PANTHER" id="PTHR12153:SF15">
    <property type="entry name" value="PROTEIN ADENYLYLTRANSFERASE SELO, MITOCHONDRIAL"/>
    <property type="match status" value="1"/>
</dbReference>
<dbReference type="NCBIfam" id="NF000658">
    <property type="entry name" value="PRK00029.1"/>
    <property type="match status" value="1"/>
</dbReference>
<keyword evidence="5 8" id="KW-0547">Nucleotide-binding</keyword>
<comment type="catalytic activity">
    <reaction evidence="8">
        <text>L-threonyl-[protein] + ATP = 3-O-(5'-adenylyl)-L-threonyl-[protein] + diphosphate</text>
        <dbReference type="Rhea" id="RHEA:54292"/>
        <dbReference type="Rhea" id="RHEA-COMP:11060"/>
        <dbReference type="Rhea" id="RHEA-COMP:13847"/>
        <dbReference type="ChEBI" id="CHEBI:30013"/>
        <dbReference type="ChEBI" id="CHEBI:30616"/>
        <dbReference type="ChEBI" id="CHEBI:33019"/>
        <dbReference type="ChEBI" id="CHEBI:138113"/>
        <dbReference type="EC" id="2.7.7.108"/>
    </reaction>
</comment>
<feature type="binding site" evidence="8">
    <location>
        <position position="119"/>
    </location>
    <ligand>
        <name>ATP</name>
        <dbReference type="ChEBI" id="CHEBI:30616"/>
    </ligand>
</feature>
<comment type="similarity">
    <text evidence="1 8">Belongs to the SELO family.</text>
</comment>
<comment type="catalytic activity">
    <reaction evidence="8">
        <text>L-seryl-[protein] + ATP = 3-O-(5'-adenylyl)-L-seryl-[protein] + diphosphate</text>
        <dbReference type="Rhea" id="RHEA:58120"/>
        <dbReference type="Rhea" id="RHEA-COMP:9863"/>
        <dbReference type="Rhea" id="RHEA-COMP:15073"/>
        <dbReference type="ChEBI" id="CHEBI:29999"/>
        <dbReference type="ChEBI" id="CHEBI:30616"/>
        <dbReference type="ChEBI" id="CHEBI:33019"/>
        <dbReference type="ChEBI" id="CHEBI:142516"/>
        <dbReference type="EC" id="2.7.7.108"/>
    </reaction>
</comment>
<dbReference type="RefSeq" id="WP_230841634.1">
    <property type="nucleotide sequence ID" value="NZ_CP063845.1"/>
</dbReference>
<dbReference type="Pfam" id="PF02696">
    <property type="entry name" value="SelO"/>
    <property type="match status" value="1"/>
</dbReference>
<feature type="binding site" evidence="8">
    <location>
        <position position="185"/>
    </location>
    <ligand>
        <name>ATP</name>
        <dbReference type="ChEBI" id="CHEBI:30616"/>
    </ligand>
</feature>
<dbReference type="EC" id="2.7.7.-" evidence="8"/>
<keyword evidence="8" id="KW-0464">Manganese</keyword>
<dbReference type="PANTHER" id="PTHR12153">
    <property type="entry name" value="SELENOPROTEIN O"/>
    <property type="match status" value="1"/>
</dbReference>
<keyword evidence="10" id="KW-1185">Reference proteome</keyword>
<evidence type="ECO:0000256" key="1">
    <source>
        <dbReference type="ARBA" id="ARBA00009747"/>
    </source>
</evidence>
<comment type="function">
    <text evidence="8">Nucleotidyltransferase involved in the post-translational modification of proteins. It can catalyze the addition of adenosine monophosphate (AMP) or uridine monophosphate (UMP) to a protein, resulting in modifications known as AMPylation and UMPylation.</text>
</comment>